<feature type="region of interest" description="Disordered" evidence="1">
    <location>
        <begin position="1"/>
        <end position="38"/>
    </location>
</feature>
<evidence type="ECO:0000313" key="3">
    <source>
        <dbReference type="Proteomes" id="UP001431656"/>
    </source>
</evidence>
<keyword evidence="3" id="KW-1185">Reference proteome</keyword>
<dbReference type="InterPro" id="IPR025447">
    <property type="entry name" value="DUF4192"/>
</dbReference>
<dbReference type="EMBL" id="AP028056">
    <property type="protein sequence ID" value="BEH03286.1"/>
    <property type="molecule type" value="Genomic_DNA"/>
</dbReference>
<dbReference type="AlphaFoldDB" id="A0AAN0K7T7"/>
<sequence length="374" mass="40780">MSTDGDVFDRFGRPLTNPLDMKPTEPPASSAQSTDAWDRAAASSELDAPLRLKNDADVVAAVPYLLGFQPRESIVALVFRDKTLTTTVRFPIELADVPAQLAHRIGAIVRQFPGSSWILAGYAADRERASRVVEQMTAVIGADDVLESVYVNAGRYWSLSCTVPGCCPPEGRPIDAEGSPVAARAVLAGMQVLDSRSQLDESIRPPRGWLGRAASQRMEDARAAVRELEMTEIEDLFVEMVQQGLADPRLVRPQEAAMLATIAYYPTARDQALRLLRRPDAHRHVELWRTVARMTPRGCQPPVLGMLGLAAWVSGEGALQVACIERAEKIAPHHPLIALLGQINAAAAPPVLWDQLRADLFDDDRVDDAAPSDD</sequence>
<gene>
    <name evidence="2" type="ORF">brsh051_25670</name>
</gene>
<evidence type="ECO:0000313" key="2">
    <source>
        <dbReference type="EMBL" id="BEH03286.1"/>
    </source>
</evidence>
<organism evidence="2 3">
    <name type="scientific">Brooklawnia propionicigenes</name>
    <dbReference type="NCBI Taxonomy" id="3041175"/>
    <lineage>
        <taxon>Bacteria</taxon>
        <taxon>Bacillati</taxon>
        <taxon>Actinomycetota</taxon>
        <taxon>Actinomycetes</taxon>
        <taxon>Propionibacteriales</taxon>
        <taxon>Propionibacteriaceae</taxon>
        <taxon>Brooklawnia</taxon>
    </lineage>
</organism>
<accession>A0AAN0K7T7</accession>
<name>A0AAN0K7T7_9ACTN</name>
<evidence type="ECO:0000256" key="1">
    <source>
        <dbReference type="SAM" id="MobiDB-lite"/>
    </source>
</evidence>
<dbReference type="Pfam" id="PF13830">
    <property type="entry name" value="DUF4192"/>
    <property type="match status" value="1"/>
</dbReference>
<reference evidence="2" key="1">
    <citation type="journal article" date="2024" name="Int. J. Syst. Evol. Microbiol.">
        <title>Brooklawnia propionicigenes sp. nov., a facultatively anaerobic, propionate-producing bacterium isolated from a methanogenic reactor treating waste from cattle farms.</title>
        <authorList>
            <person name="Akita Y."/>
            <person name="Ueki A."/>
            <person name="Tonouchi A."/>
            <person name="Sugawara Y."/>
            <person name="Honma S."/>
            <person name="Kaku N."/>
            <person name="Ueki K."/>
        </authorList>
    </citation>
    <scope>NUCLEOTIDE SEQUENCE</scope>
    <source>
        <strain evidence="2">SH051</strain>
    </source>
</reference>
<dbReference type="Proteomes" id="UP001431656">
    <property type="component" value="Chromosome"/>
</dbReference>
<dbReference type="KEGG" id="broo:brsh051_25670"/>
<proteinExistence type="predicted"/>
<protein>
    <submittedName>
        <fullName evidence="2">DUF4192 domain-containing protein</fullName>
    </submittedName>
</protein>